<dbReference type="InterPro" id="IPR016181">
    <property type="entry name" value="Acyl_CoA_acyltransferase"/>
</dbReference>
<gene>
    <name evidence="1" type="ORF">ACFOUY_06675</name>
</gene>
<evidence type="ECO:0000313" key="1">
    <source>
        <dbReference type="EMBL" id="MFC4196377.1"/>
    </source>
</evidence>
<dbReference type="Gene3D" id="3.40.630.30">
    <property type="match status" value="1"/>
</dbReference>
<dbReference type="SUPFAM" id="SSF55729">
    <property type="entry name" value="Acyl-CoA N-acyltransferases (Nat)"/>
    <property type="match status" value="1"/>
</dbReference>
<accession>A0ABV8NL17</accession>
<dbReference type="PANTHER" id="PTHR36174:SF1">
    <property type="entry name" value="LIPID II:GLYCINE GLYCYLTRANSFERASE"/>
    <property type="match status" value="1"/>
</dbReference>
<dbReference type="PANTHER" id="PTHR36174">
    <property type="entry name" value="LIPID II:GLYCINE GLYCYLTRANSFERASE"/>
    <property type="match status" value="1"/>
</dbReference>
<dbReference type="RefSeq" id="WP_378959706.1">
    <property type="nucleotide sequence ID" value="NZ_JBHRXC010000016.1"/>
</dbReference>
<evidence type="ECO:0000313" key="2">
    <source>
        <dbReference type="Proteomes" id="UP001595792"/>
    </source>
</evidence>
<dbReference type="Proteomes" id="UP001595792">
    <property type="component" value="Unassembled WGS sequence"/>
</dbReference>
<reference evidence="2" key="1">
    <citation type="journal article" date="2019" name="Int. J. Syst. Evol. Microbiol.">
        <title>The Global Catalogue of Microorganisms (GCM) 10K type strain sequencing project: providing services to taxonomists for standard genome sequencing and annotation.</title>
        <authorList>
            <consortium name="The Broad Institute Genomics Platform"/>
            <consortium name="The Broad Institute Genome Sequencing Center for Infectious Disease"/>
            <person name="Wu L."/>
            <person name="Ma J."/>
        </authorList>
    </citation>
    <scope>NUCLEOTIDE SEQUENCE [LARGE SCALE GENOMIC DNA]</scope>
    <source>
        <strain evidence="2">CCM 8689</strain>
    </source>
</reference>
<keyword evidence="2" id="KW-1185">Reference proteome</keyword>
<evidence type="ECO:0008006" key="3">
    <source>
        <dbReference type="Google" id="ProtNLM"/>
    </source>
</evidence>
<proteinExistence type="predicted"/>
<sequence length="315" mass="36512">MEILRYDDSLKSKWDEAVQKSKNGVFLFYRDYLDYHKDRFNDHSLVILKAGKICALFPANEKDKEIVSHGGLTFGSLIMSYDVKAVEVLEIFESVIQYYRDKDINKITYKAVPSIFHKYPSEEDLYALFRFNAKLVRRDLSSVVKLDNKIKFSESKKQAVTKCEKLGIEVVENNDLERYWSLLTEVLAKFDTKPVHSLKEITRLQNDFPENIRLFEAKKGEDLLAGILIYDYQNVVHTQYMANSQEGRKIGALDFINHKLMQEVFSNREYYSFGISTENQGLDLNAGLIQQKEMMGSRGIAIDFYAISLSNNIKI</sequence>
<dbReference type="InterPro" id="IPR050644">
    <property type="entry name" value="PG_Glycine_Bridge_Synth"/>
</dbReference>
<protein>
    <recommendedName>
        <fullName evidence="3">Acetyltransferase (GNAT) domain-containing protein</fullName>
    </recommendedName>
</protein>
<dbReference type="EMBL" id="JBHSBY010000033">
    <property type="protein sequence ID" value="MFC4196377.1"/>
    <property type="molecule type" value="Genomic_DNA"/>
</dbReference>
<comment type="caution">
    <text evidence="1">The sequence shown here is derived from an EMBL/GenBank/DDBJ whole genome shotgun (WGS) entry which is preliminary data.</text>
</comment>
<organism evidence="1 2">
    <name type="scientific">Pedobacter jamesrossensis</name>
    <dbReference type="NCBI Taxonomy" id="1908238"/>
    <lineage>
        <taxon>Bacteria</taxon>
        <taxon>Pseudomonadati</taxon>
        <taxon>Bacteroidota</taxon>
        <taxon>Sphingobacteriia</taxon>
        <taxon>Sphingobacteriales</taxon>
        <taxon>Sphingobacteriaceae</taxon>
        <taxon>Pedobacter</taxon>
    </lineage>
</organism>
<name>A0ABV8NL17_9SPHI</name>